<dbReference type="Proteomes" id="UP000019478">
    <property type="component" value="Unassembled WGS sequence"/>
</dbReference>
<sequence>MIYASCGHQLLPDSLRNFGLQLQLVSQTYVSPSYAGPGFDVIGLALSMYLELRVSIDRTQPSDPSIPLNCTVSYTGVGAEEIDLHPGNNLLTRTALYVLRCHDQHDFPAQTHVHIHNPIPLGRGLGSSGAAVVAGVLLGNVVGNLKLSKPRLLDFCLMVERHPDNVAAALYGGFVGTYLNELDPLDMARKEVPLSEVLPQPAGGIDTGLTPPIPPENIGHYRRFNWAKEIKALAIIPNFEVSTAKAREVLPKNYSRQDMIFNLQRLALLTTVLSDSPPDPELIYSAMQDKIHQPYRKTLIPALPAILSSMSPKTHKGLLGICLSGAGPTILALATENFDAIARVIVQKFNDEGISCEWKILEPAEDGATVEEVSGDVPTYVQGVKQR</sequence>
<dbReference type="OrthoDB" id="195231at2759"/>
<dbReference type="InterPro" id="IPR020568">
    <property type="entry name" value="Ribosomal_Su5_D2-typ_SF"/>
</dbReference>
<feature type="domain" description="GHMP kinase N-terminal" evidence="15">
    <location>
        <begin position="89"/>
        <end position="173"/>
    </location>
</feature>
<feature type="domain" description="GHMP kinase C-terminal" evidence="16">
    <location>
        <begin position="283"/>
        <end position="345"/>
    </location>
</feature>
<dbReference type="PRINTS" id="PR00958">
    <property type="entry name" value="HOMSERKINASE"/>
</dbReference>
<keyword evidence="12" id="KW-1207">Sterol metabolism</keyword>
<evidence type="ECO:0000256" key="2">
    <source>
        <dbReference type="ARBA" id="ARBA00007370"/>
    </source>
</evidence>
<comment type="pathway">
    <text evidence="1">Amino-acid biosynthesis; L-threonine biosynthesis; L-threonine from L-aspartate: step 4/5.</text>
</comment>
<keyword evidence="11" id="KW-0756">Sterol biosynthesis</keyword>
<dbReference type="HOGENOM" id="CLU_041243_2_1_1"/>
<dbReference type="STRING" id="1182542.W9YBI3"/>
<comment type="caution">
    <text evidence="17">The sequence shown here is derived from an EMBL/GenBank/DDBJ whole genome shotgun (WGS) entry which is preliminary data.</text>
</comment>
<dbReference type="EMBL" id="AMGY01000007">
    <property type="protein sequence ID" value="EXJ79729.1"/>
    <property type="molecule type" value="Genomic_DNA"/>
</dbReference>
<keyword evidence="8" id="KW-0547">Nucleotide-binding</keyword>
<dbReference type="SUPFAM" id="SSF54211">
    <property type="entry name" value="Ribosomal protein S5 domain 2-like"/>
    <property type="match status" value="1"/>
</dbReference>
<dbReference type="InterPro" id="IPR006203">
    <property type="entry name" value="GHMP_knse_ATP-bd_CS"/>
</dbReference>
<dbReference type="PANTHER" id="PTHR20861">
    <property type="entry name" value="HOMOSERINE/4-DIPHOSPHOCYTIDYL-2-C-METHYL-D-ERYTHRITOL KINASE"/>
    <property type="match status" value="1"/>
</dbReference>
<evidence type="ECO:0000256" key="10">
    <source>
        <dbReference type="ARBA" id="ARBA00022840"/>
    </source>
</evidence>
<name>W9YBI3_9EURO</name>
<dbReference type="InterPro" id="IPR006204">
    <property type="entry name" value="GHMP_kinase_N_dom"/>
</dbReference>
<evidence type="ECO:0000256" key="4">
    <source>
        <dbReference type="ARBA" id="ARBA00017858"/>
    </source>
</evidence>
<dbReference type="Gene3D" id="3.30.230.10">
    <property type="match status" value="1"/>
</dbReference>
<dbReference type="InterPro" id="IPR000870">
    <property type="entry name" value="Homoserine_kinase"/>
</dbReference>
<comment type="catalytic activity">
    <reaction evidence="14">
        <text>L-homoserine + ATP = O-phospho-L-homoserine + ADP + H(+)</text>
        <dbReference type="Rhea" id="RHEA:13985"/>
        <dbReference type="ChEBI" id="CHEBI:15378"/>
        <dbReference type="ChEBI" id="CHEBI:30616"/>
        <dbReference type="ChEBI" id="CHEBI:57476"/>
        <dbReference type="ChEBI" id="CHEBI:57590"/>
        <dbReference type="ChEBI" id="CHEBI:456216"/>
        <dbReference type="EC" id="2.7.1.39"/>
    </reaction>
    <physiologicalReaction direction="left-to-right" evidence="14">
        <dbReference type="Rhea" id="RHEA:13986"/>
    </physiologicalReaction>
</comment>
<evidence type="ECO:0000256" key="11">
    <source>
        <dbReference type="ARBA" id="ARBA00023011"/>
    </source>
</evidence>
<dbReference type="EC" id="2.7.1.39" evidence="3"/>
<comment type="similarity">
    <text evidence="2">Belongs to the GHMP kinase family. Homoserine kinase subfamily.</text>
</comment>
<evidence type="ECO:0000256" key="7">
    <source>
        <dbReference type="ARBA" id="ARBA00022697"/>
    </source>
</evidence>
<dbReference type="GeneID" id="19172103"/>
<evidence type="ECO:0000313" key="18">
    <source>
        <dbReference type="Proteomes" id="UP000019478"/>
    </source>
</evidence>
<evidence type="ECO:0000256" key="9">
    <source>
        <dbReference type="ARBA" id="ARBA00022777"/>
    </source>
</evidence>
<evidence type="ECO:0000256" key="6">
    <source>
        <dbReference type="ARBA" id="ARBA00022679"/>
    </source>
</evidence>
<keyword evidence="13" id="KW-0753">Steroid metabolism</keyword>
<dbReference type="SUPFAM" id="SSF55060">
    <property type="entry name" value="GHMP Kinase, C-terminal domain"/>
    <property type="match status" value="1"/>
</dbReference>
<dbReference type="Pfam" id="PF00288">
    <property type="entry name" value="GHMP_kinases_N"/>
    <property type="match status" value="1"/>
</dbReference>
<dbReference type="InterPro" id="IPR013750">
    <property type="entry name" value="GHMP_kinase_C_dom"/>
</dbReference>
<evidence type="ECO:0000256" key="1">
    <source>
        <dbReference type="ARBA" id="ARBA00005015"/>
    </source>
</evidence>
<dbReference type="GO" id="GO:0016126">
    <property type="term" value="P:sterol biosynthetic process"/>
    <property type="evidence" value="ECO:0007669"/>
    <property type="project" value="UniProtKB-KW"/>
</dbReference>
<keyword evidence="9 17" id="KW-0418">Kinase</keyword>
<keyword evidence="5" id="KW-0028">Amino-acid biosynthesis</keyword>
<reference evidence="17 18" key="1">
    <citation type="submission" date="2013-03" db="EMBL/GenBank/DDBJ databases">
        <title>The Genome Sequence of Capronia epimyces CBS 606.96.</title>
        <authorList>
            <consortium name="The Broad Institute Genomics Platform"/>
            <person name="Cuomo C."/>
            <person name="de Hoog S."/>
            <person name="Gorbushina A."/>
            <person name="Walker B."/>
            <person name="Young S.K."/>
            <person name="Zeng Q."/>
            <person name="Gargeya S."/>
            <person name="Fitzgerald M."/>
            <person name="Haas B."/>
            <person name="Abouelleil A."/>
            <person name="Allen A.W."/>
            <person name="Alvarado L."/>
            <person name="Arachchi H.M."/>
            <person name="Berlin A.M."/>
            <person name="Chapman S.B."/>
            <person name="Gainer-Dewar J."/>
            <person name="Goldberg J."/>
            <person name="Griggs A."/>
            <person name="Gujja S."/>
            <person name="Hansen M."/>
            <person name="Howarth C."/>
            <person name="Imamovic A."/>
            <person name="Ireland A."/>
            <person name="Larimer J."/>
            <person name="McCowan C."/>
            <person name="Murphy C."/>
            <person name="Pearson M."/>
            <person name="Poon T.W."/>
            <person name="Priest M."/>
            <person name="Roberts A."/>
            <person name="Saif S."/>
            <person name="Shea T."/>
            <person name="Sisk P."/>
            <person name="Sykes S."/>
            <person name="Wortman J."/>
            <person name="Nusbaum C."/>
            <person name="Birren B."/>
        </authorList>
    </citation>
    <scope>NUCLEOTIDE SEQUENCE [LARGE SCALE GENOMIC DNA]</scope>
    <source>
        <strain evidence="17 18">CBS 606.96</strain>
    </source>
</reference>
<keyword evidence="7" id="KW-0791">Threonine biosynthesis</keyword>
<evidence type="ECO:0000256" key="5">
    <source>
        <dbReference type="ARBA" id="ARBA00022605"/>
    </source>
</evidence>
<keyword evidence="6" id="KW-0808">Transferase</keyword>
<dbReference type="GO" id="GO:0009088">
    <property type="term" value="P:threonine biosynthetic process"/>
    <property type="evidence" value="ECO:0007669"/>
    <property type="project" value="UniProtKB-UniPathway"/>
</dbReference>
<dbReference type="RefSeq" id="XP_007736303.1">
    <property type="nucleotide sequence ID" value="XM_007738113.1"/>
</dbReference>
<dbReference type="InterPro" id="IPR036554">
    <property type="entry name" value="GHMP_kinase_C_sf"/>
</dbReference>
<keyword evidence="11" id="KW-0752">Steroid biosynthesis</keyword>
<evidence type="ECO:0000259" key="15">
    <source>
        <dbReference type="Pfam" id="PF00288"/>
    </source>
</evidence>
<protein>
    <recommendedName>
        <fullName evidence="4">Homoserine kinase</fullName>
        <ecNumber evidence="3">2.7.1.39</ecNumber>
    </recommendedName>
</protein>
<dbReference type="eggNOG" id="KOG1537">
    <property type="taxonomic scope" value="Eukaryota"/>
</dbReference>
<dbReference type="AlphaFoldDB" id="W9YBI3"/>
<dbReference type="Gene3D" id="3.30.70.890">
    <property type="entry name" value="GHMP kinase, C-terminal domain"/>
    <property type="match status" value="1"/>
</dbReference>
<evidence type="ECO:0000256" key="12">
    <source>
        <dbReference type="ARBA" id="ARBA00023166"/>
    </source>
</evidence>
<proteinExistence type="inferred from homology"/>
<evidence type="ECO:0000256" key="8">
    <source>
        <dbReference type="ARBA" id="ARBA00022741"/>
    </source>
</evidence>
<evidence type="ECO:0000256" key="14">
    <source>
        <dbReference type="ARBA" id="ARBA00049913"/>
    </source>
</evidence>
<gene>
    <name evidence="17" type="ORF">A1O3_08012</name>
</gene>
<evidence type="ECO:0000313" key="17">
    <source>
        <dbReference type="EMBL" id="EXJ79729.1"/>
    </source>
</evidence>
<dbReference type="GO" id="GO:0004413">
    <property type="term" value="F:homoserine kinase activity"/>
    <property type="evidence" value="ECO:0007669"/>
    <property type="project" value="UniProtKB-EC"/>
</dbReference>
<keyword evidence="11" id="KW-0444">Lipid biosynthesis</keyword>
<organism evidence="17 18">
    <name type="scientific">Capronia epimyces CBS 606.96</name>
    <dbReference type="NCBI Taxonomy" id="1182542"/>
    <lineage>
        <taxon>Eukaryota</taxon>
        <taxon>Fungi</taxon>
        <taxon>Dikarya</taxon>
        <taxon>Ascomycota</taxon>
        <taxon>Pezizomycotina</taxon>
        <taxon>Eurotiomycetes</taxon>
        <taxon>Chaetothyriomycetidae</taxon>
        <taxon>Chaetothyriales</taxon>
        <taxon>Herpotrichiellaceae</taxon>
        <taxon>Capronia</taxon>
    </lineage>
</organism>
<dbReference type="GO" id="GO:0005524">
    <property type="term" value="F:ATP binding"/>
    <property type="evidence" value="ECO:0007669"/>
    <property type="project" value="UniProtKB-KW"/>
</dbReference>
<dbReference type="HAMAP" id="MF_00384">
    <property type="entry name" value="Homoser_kinase"/>
    <property type="match status" value="1"/>
</dbReference>
<keyword evidence="13" id="KW-0443">Lipid metabolism</keyword>
<dbReference type="Pfam" id="PF08544">
    <property type="entry name" value="GHMP_kinases_C"/>
    <property type="match status" value="1"/>
</dbReference>
<dbReference type="NCBIfam" id="TIGR00191">
    <property type="entry name" value="thrB"/>
    <property type="match status" value="1"/>
</dbReference>
<keyword evidence="18" id="KW-1185">Reference proteome</keyword>
<dbReference type="UniPathway" id="UPA00050">
    <property type="reaction ID" value="UER00064"/>
</dbReference>
<dbReference type="InterPro" id="IPR014721">
    <property type="entry name" value="Ribsml_uS5_D2-typ_fold_subgr"/>
</dbReference>
<evidence type="ECO:0000259" key="16">
    <source>
        <dbReference type="Pfam" id="PF08544"/>
    </source>
</evidence>
<evidence type="ECO:0000256" key="13">
    <source>
        <dbReference type="ARBA" id="ARBA00023221"/>
    </source>
</evidence>
<keyword evidence="10" id="KW-0067">ATP-binding</keyword>
<evidence type="ECO:0000256" key="3">
    <source>
        <dbReference type="ARBA" id="ARBA00012078"/>
    </source>
</evidence>
<accession>W9YBI3</accession>
<dbReference type="PANTHER" id="PTHR20861:SF1">
    <property type="entry name" value="HOMOSERINE KINASE"/>
    <property type="match status" value="1"/>
</dbReference>
<dbReference type="PROSITE" id="PS00627">
    <property type="entry name" value="GHMP_KINASES_ATP"/>
    <property type="match status" value="1"/>
</dbReference>